<gene>
    <name evidence="2" type="ORF">XDN619_LOCUS17458</name>
</gene>
<evidence type="ECO:0000313" key="3">
    <source>
        <dbReference type="Proteomes" id="UP000663887"/>
    </source>
</evidence>
<dbReference type="AlphaFoldDB" id="A0A816T448"/>
<proteinExistence type="predicted"/>
<feature type="region of interest" description="Disordered" evidence="1">
    <location>
        <begin position="1"/>
        <end position="24"/>
    </location>
</feature>
<name>A0A816T448_9BILA</name>
<accession>A0A816T448</accession>
<feature type="compositionally biased region" description="Low complexity" evidence="1">
    <location>
        <begin position="1"/>
        <end position="20"/>
    </location>
</feature>
<reference evidence="2" key="1">
    <citation type="submission" date="2021-02" db="EMBL/GenBank/DDBJ databases">
        <authorList>
            <person name="Nowell W R."/>
        </authorList>
    </citation>
    <scope>NUCLEOTIDE SEQUENCE</scope>
</reference>
<evidence type="ECO:0000313" key="2">
    <source>
        <dbReference type="EMBL" id="CAF2094781.1"/>
    </source>
</evidence>
<comment type="caution">
    <text evidence="2">The sequence shown here is derived from an EMBL/GenBank/DDBJ whole genome shotgun (WGS) entry which is preliminary data.</text>
</comment>
<dbReference type="EMBL" id="CAJNRG010007411">
    <property type="protein sequence ID" value="CAF2094781.1"/>
    <property type="molecule type" value="Genomic_DNA"/>
</dbReference>
<organism evidence="2 3">
    <name type="scientific">Rotaria magnacalcarata</name>
    <dbReference type="NCBI Taxonomy" id="392030"/>
    <lineage>
        <taxon>Eukaryota</taxon>
        <taxon>Metazoa</taxon>
        <taxon>Spiralia</taxon>
        <taxon>Gnathifera</taxon>
        <taxon>Rotifera</taxon>
        <taxon>Eurotatoria</taxon>
        <taxon>Bdelloidea</taxon>
        <taxon>Philodinida</taxon>
        <taxon>Philodinidae</taxon>
        <taxon>Rotaria</taxon>
    </lineage>
</organism>
<protein>
    <submittedName>
        <fullName evidence="2">Uncharacterized protein</fullName>
    </submittedName>
</protein>
<dbReference type="Proteomes" id="UP000663887">
    <property type="component" value="Unassembled WGS sequence"/>
</dbReference>
<sequence length="112" mass="13242">MLLRHTNNNQENQNYTHNTTDYPLLPSSQRPLTNNNLVMNKLDEVPNGMAKLHESFESIARKQYEFEQHPTILECTYTTIKFYSSRAYVYNGKKLVYFNIFISVDFRDSILI</sequence>
<evidence type="ECO:0000256" key="1">
    <source>
        <dbReference type="SAM" id="MobiDB-lite"/>
    </source>
</evidence>